<dbReference type="EMBL" id="JANHNZ010000011">
    <property type="protein sequence ID" value="MCQ9210688.1"/>
    <property type="molecule type" value="Genomic_DNA"/>
</dbReference>
<keyword evidence="2" id="KW-1185">Reference proteome</keyword>
<dbReference type="InterPro" id="IPR029033">
    <property type="entry name" value="His_PPase_superfam"/>
</dbReference>
<name>A0ABT1WQ66_9LACT</name>
<dbReference type="CDD" id="cd07067">
    <property type="entry name" value="HP_PGM_like"/>
    <property type="match status" value="1"/>
</dbReference>
<comment type="caution">
    <text evidence="1">The sequence shown here is derived from an EMBL/GenBank/DDBJ whole genome shotgun (WGS) entry which is preliminary data.</text>
</comment>
<proteinExistence type="predicted"/>
<evidence type="ECO:0000313" key="1">
    <source>
        <dbReference type="EMBL" id="MCQ9210688.1"/>
    </source>
</evidence>
<dbReference type="Gene3D" id="3.40.50.1240">
    <property type="entry name" value="Phosphoglycerate mutase-like"/>
    <property type="match status" value="1"/>
</dbReference>
<dbReference type="InterPro" id="IPR050275">
    <property type="entry name" value="PGM_Phosphatase"/>
</dbReference>
<reference evidence="1" key="3">
    <citation type="journal article" date="2023" name="Microbiol. Resour. Announc.">
        <title>Draft Genome Sequence of Granulicatella sp. Strain S8, Isolated from a Marine Fish, Seriola quinqueradiata.</title>
        <authorList>
            <person name="Lee M."/>
            <person name="Farooq A."/>
            <person name="Jeong J.B."/>
            <person name="Jung M.Y."/>
        </authorList>
    </citation>
    <scope>NUCLEOTIDE SEQUENCE</scope>
    <source>
        <strain evidence="1">S8</strain>
    </source>
</reference>
<dbReference type="SUPFAM" id="SSF53254">
    <property type="entry name" value="Phosphoglycerate mutase-like"/>
    <property type="match status" value="1"/>
</dbReference>
<dbReference type="RefSeq" id="WP_256945800.1">
    <property type="nucleotide sequence ID" value="NZ_JANHNZ010000011.1"/>
</dbReference>
<accession>A0ABT1WQ66</accession>
<reference evidence="1" key="1">
    <citation type="submission" date="2022-07" db="EMBL/GenBank/DDBJ databases">
        <authorList>
            <person name="Jung M.-Y."/>
            <person name="Lee M."/>
        </authorList>
    </citation>
    <scope>NUCLEOTIDE SEQUENCE</scope>
    <source>
        <strain evidence="1">S8</strain>
    </source>
</reference>
<organism evidence="1 2">
    <name type="scientific">Granulicatella seriolae</name>
    <dbReference type="NCBI Taxonomy" id="2967226"/>
    <lineage>
        <taxon>Bacteria</taxon>
        <taxon>Bacillati</taxon>
        <taxon>Bacillota</taxon>
        <taxon>Bacilli</taxon>
        <taxon>Lactobacillales</taxon>
        <taxon>Carnobacteriaceae</taxon>
        <taxon>Granulicatella</taxon>
    </lineage>
</organism>
<dbReference type="Proteomes" id="UP001059480">
    <property type="component" value="Unassembled WGS sequence"/>
</dbReference>
<evidence type="ECO:0000313" key="2">
    <source>
        <dbReference type="Proteomes" id="UP001059480"/>
    </source>
</evidence>
<gene>
    <name evidence="1" type="ORF">NPA36_09020</name>
</gene>
<dbReference type="PROSITE" id="PS00175">
    <property type="entry name" value="PG_MUTASE"/>
    <property type="match status" value="1"/>
</dbReference>
<dbReference type="PANTHER" id="PTHR48100:SF5">
    <property type="entry name" value="HISTIDINE PHOSPHATASE FAMILY PROTEIN"/>
    <property type="match status" value="1"/>
</dbReference>
<reference evidence="1" key="2">
    <citation type="journal article" date="2023" name="Curr. Microbiol.">
        <title>Granulicatella seriolae sp. nov., a Novel Facultative Anaerobe Isolated from Yellowtail Marine Fish.</title>
        <authorList>
            <person name="Lee M."/>
            <person name="Choi Y.J."/>
            <person name="Farooq A."/>
            <person name="Jeong J.B."/>
            <person name="Jung M.Y."/>
        </authorList>
    </citation>
    <scope>NUCLEOTIDE SEQUENCE</scope>
    <source>
        <strain evidence="1">S8</strain>
    </source>
</reference>
<dbReference type="PANTHER" id="PTHR48100">
    <property type="entry name" value="BROAD-SPECIFICITY PHOSPHATASE YOR283W-RELATED"/>
    <property type="match status" value="1"/>
</dbReference>
<dbReference type="SMART" id="SM00855">
    <property type="entry name" value="PGAM"/>
    <property type="match status" value="1"/>
</dbReference>
<sequence>MKKTLYIMRHGQTLFNQQQRIQGWCDSPLTEEGEKQALKAREYFQNEGITFDECYSSTQERASDTLELVTNHAPYIRLKGIKEWNFGKFEGASEYLNPPRNRKGQQSYEDYFVAYDGESNVDVAKRVRQTLDDIFEEDESKTVLAVSHGGAMWAFFLSLNLEKYPTYISSNCSIHKYEIEDGHYQLVKVIDPVNGIVHDLEDQTPEETLIKDHVFWQ</sequence>
<protein>
    <submittedName>
        <fullName evidence="1">Histidine phosphatase family protein</fullName>
    </submittedName>
</protein>
<dbReference type="InterPro" id="IPR013078">
    <property type="entry name" value="His_Pase_superF_clade-1"/>
</dbReference>
<dbReference type="InterPro" id="IPR001345">
    <property type="entry name" value="PG/BPGM_mutase_AS"/>
</dbReference>
<dbReference type="Pfam" id="PF00300">
    <property type="entry name" value="His_Phos_1"/>
    <property type="match status" value="1"/>
</dbReference>